<evidence type="ECO:0000256" key="1">
    <source>
        <dbReference type="SAM" id="Phobius"/>
    </source>
</evidence>
<feature type="transmembrane region" description="Helical" evidence="1">
    <location>
        <begin position="84"/>
        <end position="102"/>
    </location>
</feature>
<dbReference type="AlphaFoldDB" id="A0A7X1B315"/>
<accession>A0A7X1B315</accession>
<keyword evidence="3" id="KW-1185">Reference proteome</keyword>
<organism evidence="2 3">
    <name type="scientific">Pelagicoccus albus</name>
    <dbReference type="NCBI Taxonomy" id="415222"/>
    <lineage>
        <taxon>Bacteria</taxon>
        <taxon>Pseudomonadati</taxon>
        <taxon>Verrucomicrobiota</taxon>
        <taxon>Opitutia</taxon>
        <taxon>Puniceicoccales</taxon>
        <taxon>Pelagicoccaceae</taxon>
        <taxon>Pelagicoccus</taxon>
    </lineage>
</organism>
<evidence type="ECO:0000313" key="2">
    <source>
        <dbReference type="EMBL" id="MBC2604735.1"/>
    </source>
</evidence>
<reference evidence="2 3" key="1">
    <citation type="submission" date="2020-07" db="EMBL/GenBank/DDBJ databases">
        <authorList>
            <person name="Feng X."/>
        </authorList>
    </citation>
    <scope>NUCLEOTIDE SEQUENCE [LARGE SCALE GENOMIC DNA]</scope>
    <source>
        <strain evidence="2 3">JCM23202</strain>
    </source>
</reference>
<dbReference type="EMBL" id="JACHVC010000001">
    <property type="protein sequence ID" value="MBC2604735.1"/>
    <property type="molecule type" value="Genomic_DNA"/>
</dbReference>
<keyword evidence="1" id="KW-0812">Transmembrane</keyword>
<gene>
    <name evidence="2" type="ORF">H5P27_01560</name>
</gene>
<name>A0A7X1B315_9BACT</name>
<keyword evidence="1" id="KW-1133">Transmembrane helix</keyword>
<dbReference type="Proteomes" id="UP000526501">
    <property type="component" value="Unassembled WGS sequence"/>
</dbReference>
<keyword evidence="1" id="KW-0472">Membrane</keyword>
<comment type="caution">
    <text evidence="2">The sequence shown here is derived from an EMBL/GenBank/DDBJ whole genome shotgun (WGS) entry which is preliminary data.</text>
</comment>
<protein>
    <submittedName>
        <fullName evidence="2">Uncharacterized protein</fullName>
    </submittedName>
</protein>
<dbReference type="RefSeq" id="WP_185658623.1">
    <property type="nucleotide sequence ID" value="NZ_CAWPOO010000001.1"/>
</dbReference>
<proteinExistence type="predicted"/>
<sequence length="133" mass="14675">MPIYSIQIRTKLGSVRSKTISANSEDEAIQAGKDAFPLHEKVWSDGEVSETKDDETRRAESQARIEEMKLNADLAKAKSKRSEGLIWLGVGITLTLAALVFMRDATLIALGPVIWGGYMFKKADSRYKALSAN</sequence>
<evidence type="ECO:0000313" key="3">
    <source>
        <dbReference type="Proteomes" id="UP000526501"/>
    </source>
</evidence>